<dbReference type="Gene3D" id="2.130.10.10">
    <property type="entry name" value="YVTN repeat-like/Quinoprotein amine dehydrogenase"/>
    <property type="match status" value="2"/>
</dbReference>
<dbReference type="InterPro" id="IPR011110">
    <property type="entry name" value="Reg_prop"/>
</dbReference>
<evidence type="ECO:0000313" key="9">
    <source>
        <dbReference type="Proteomes" id="UP001300692"/>
    </source>
</evidence>
<keyword evidence="5" id="KW-1133">Transmembrane helix</keyword>
<dbReference type="InterPro" id="IPR003660">
    <property type="entry name" value="HAMP_dom"/>
</dbReference>
<keyword evidence="9" id="KW-1185">Reference proteome</keyword>
<keyword evidence="5" id="KW-0812">Transmembrane</keyword>
<keyword evidence="5" id="KW-0472">Membrane</keyword>
<feature type="domain" description="HAMP" evidence="7">
    <location>
        <begin position="909"/>
        <end position="961"/>
    </location>
</feature>
<comment type="caution">
    <text evidence="8">The sequence shown here is derived from an EMBL/GenBank/DDBJ whole genome shotgun (WGS) entry which is preliminary data.</text>
</comment>
<keyword evidence="1" id="KW-0145">Chemotaxis</keyword>
<keyword evidence="4" id="KW-0175">Coiled coil</keyword>
<dbReference type="Proteomes" id="UP001300692">
    <property type="component" value="Unassembled WGS sequence"/>
</dbReference>
<evidence type="ECO:0000259" key="7">
    <source>
        <dbReference type="PROSITE" id="PS50885"/>
    </source>
</evidence>
<dbReference type="InterPro" id="IPR004089">
    <property type="entry name" value="MCPsignal_dom"/>
</dbReference>
<reference evidence="8 9" key="1">
    <citation type="submission" date="2022-10" db="EMBL/GenBank/DDBJ databases">
        <title>Comparative genomics and taxonomic characterization of three novel marine species of genus Reichenbachiella exhibiting antioxidant and polysaccharide degradation activities.</title>
        <authorList>
            <person name="Muhammad N."/>
            <person name="Lee Y.-J."/>
            <person name="Ko J."/>
            <person name="Kim S.-G."/>
        </authorList>
    </citation>
    <scope>NUCLEOTIDE SEQUENCE [LARGE SCALE GENOMIC DNA]</scope>
    <source>
        <strain evidence="8 9">ABR2-5</strain>
    </source>
</reference>
<evidence type="ECO:0000256" key="5">
    <source>
        <dbReference type="SAM" id="Phobius"/>
    </source>
</evidence>
<dbReference type="Gene3D" id="1.20.120.1530">
    <property type="match status" value="1"/>
</dbReference>
<evidence type="ECO:0000256" key="3">
    <source>
        <dbReference type="PROSITE-ProRule" id="PRU00284"/>
    </source>
</evidence>
<feature type="coiled-coil region" evidence="4">
    <location>
        <begin position="829"/>
        <end position="863"/>
    </location>
</feature>
<evidence type="ECO:0000256" key="4">
    <source>
        <dbReference type="SAM" id="Coils"/>
    </source>
</evidence>
<proteinExistence type="inferred from homology"/>
<dbReference type="Gene3D" id="1.10.287.950">
    <property type="entry name" value="Methyl-accepting chemotaxis protein"/>
    <property type="match status" value="1"/>
</dbReference>
<dbReference type="PANTHER" id="PTHR43531:SF11">
    <property type="entry name" value="METHYL-ACCEPTING CHEMOTAXIS PROTEIN 3"/>
    <property type="match status" value="1"/>
</dbReference>
<dbReference type="InterPro" id="IPR011123">
    <property type="entry name" value="Y_Y_Y"/>
</dbReference>
<dbReference type="SUPFAM" id="SSF101898">
    <property type="entry name" value="NHL repeat"/>
    <property type="match status" value="1"/>
</dbReference>
<evidence type="ECO:0000259" key="6">
    <source>
        <dbReference type="PROSITE" id="PS50111"/>
    </source>
</evidence>
<dbReference type="CDD" id="cd11386">
    <property type="entry name" value="MCP_signal"/>
    <property type="match status" value="1"/>
</dbReference>
<dbReference type="EMBL" id="JAOYOD010000001">
    <property type="protein sequence ID" value="MCV9385924.1"/>
    <property type="molecule type" value="Genomic_DNA"/>
</dbReference>
<dbReference type="RefSeq" id="WP_264136706.1">
    <property type="nucleotide sequence ID" value="NZ_JAOYOD010000001.1"/>
</dbReference>
<feature type="domain" description="Methyl-accepting transducer" evidence="6">
    <location>
        <begin position="980"/>
        <end position="1237"/>
    </location>
</feature>
<dbReference type="Pfam" id="PF07495">
    <property type="entry name" value="Y_Y_Y"/>
    <property type="match status" value="1"/>
</dbReference>
<dbReference type="SMART" id="SM00283">
    <property type="entry name" value="MA"/>
    <property type="match status" value="1"/>
</dbReference>
<evidence type="ECO:0000313" key="8">
    <source>
        <dbReference type="EMBL" id="MCV9385924.1"/>
    </source>
</evidence>
<feature type="transmembrane region" description="Helical" evidence="5">
    <location>
        <begin position="807"/>
        <end position="826"/>
    </location>
</feature>
<dbReference type="PROSITE" id="PS50111">
    <property type="entry name" value="CHEMOTAXIS_TRANSDUC_2"/>
    <property type="match status" value="1"/>
</dbReference>
<dbReference type="Pfam" id="PF07494">
    <property type="entry name" value="Reg_prop"/>
    <property type="match status" value="8"/>
</dbReference>
<dbReference type="PROSITE" id="PS50885">
    <property type="entry name" value="HAMP"/>
    <property type="match status" value="1"/>
</dbReference>
<dbReference type="InterPro" id="IPR011047">
    <property type="entry name" value="Quinoprotein_ADH-like_sf"/>
</dbReference>
<dbReference type="Pfam" id="PF18947">
    <property type="entry name" value="HAMP_2"/>
    <property type="match status" value="1"/>
</dbReference>
<dbReference type="SUPFAM" id="SSF58104">
    <property type="entry name" value="Methyl-accepting chemotaxis protein (MCP) signaling domain"/>
    <property type="match status" value="1"/>
</dbReference>
<keyword evidence="3" id="KW-0807">Transducer</keyword>
<evidence type="ECO:0000256" key="1">
    <source>
        <dbReference type="ARBA" id="ARBA00022500"/>
    </source>
</evidence>
<dbReference type="PANTHER" id="PTHR43531">
    <property type="entry name" value="PROTEIN ICFG"/>
    <property type="match status" value="1"/>
</dbReference>
<dbReference type="InterPro" id="IPR051310">
    <property type="entry name" value="MCP_chemotaxis"/>
</dbReference>
<accession>A0ABT3CQW9</accession>
<protein>
    <submittedName>
        <fullName evidence="8">Methyl-accepting chemotaxis protein</fullName>
    </submittedName>
</protein>
<dbReference type="Gene3D" id="2.60.40.10">
    <property type="entry name" value="Immunoglobulins"/>
    <property type="match status" value="1"/>
</dbReference>
<dbReference type="SUPFAM" id="SSF50998">
    <property type="entry name" value="Quinoprotein alcohol dehydrogenase-like"/>
    <property type="match status" value="1"/>
</dbReference>
<sequence>MINRPIHLLLLVALIWLSFTSYSQSTSDNSLEFHQLNQGLSHNRIISLVQDQNGFIWAGTFSGLNKYDGISFRTYESDRQDSTSLPANRISQILTDHNNDIWVATYGGGLAKYNRNNDGFESWKTEDGLYDNVLLSIIEDGHNQLWIGSNKGLCVMDSTRSKISKIEMPAFTEANNSIVSLCLSADGNLLIGSRDALMLYNIKQKEFSKLTDINDQPIDIRNIDHLFLDHQKRIWVATSGNGLFRLSPKGSKYNRKHYLSTESPISLGNNRVKRIYQDSKDRIWIGTENGGLNLYMENQDRFKRFLRDNDDPYSVSSNSIWEIMEDNQGRLWVGTFNQGINLYDPYRRKFAHMTQKSGGNGGLLNNSVTSFISIDKKQHWVGSDGGGIMIWDEDKAGNEYFLNDPNDENSLASNSVLSLFQDSEGTIWVGAWAGGLCQYRPESKDFIRYMHDPNDPYSIGSNNVFDIVEDQEGYIWVTSFEYGVSRLDRRTGQFLNIKGEEGNDQTLSNVHITNLATDSKGNIWVGSELGLNKISKDASGNYQINHYNSKAKDSQSLSSDLVFCVFEDRNSNIWVGTSAGLNLYISDEEGFQSIGKEDGFANEAIKDIIQDDTGGYWITTNKGASYMTKNEDEITIRNFDVADGLQGDGFNRNAAYRNPYGQIFLGGTNGFNYFQEDAIKYNPNPPRIIFTNFMLSGKDVKIGTKHSPLPQHISQLDEITLQPSQTVFAIEFIGLSLTHSYKNRYKYKLEGFEEDWNKIEQLQPITYTNLDPGDYTFLVMASNNDGVWNEEATAMTFHILPAWYETLWFRIGAVLVVFMVGLYVYYRREKQFKENENLLNQEVKKATEEINLQNTRLMSQQDNLQKVVLDTNMVIKEAVESGNFGARIDMSGKEGEWRELGESINRLFEAVVHPFNQINFIVSKLSEGDLTQRYTEKARGDIEELSANLNKGMDDLSALLQVCVDKINFIGSASNDMLLSTKEINQSSAEIANAISEISHGANQQQNRIDDASNMLENIKSTSERIKEKAILINQNAEEGVESSENGIKDVQFLDQSMKQIIELSNETTDSIEDLTTRSKEISSVIKIIKEIASQTNLLALNAAIEAAQAGEAGRGFSVVAEEIRKLAEDSGKSAKNIEELITGIQNTTSSTAGLVNSMGHKIQEGEKASHQSLSAFNNISRSYQSTLMLSQEIEERIISQDLDLSNILEVMRNVVVIAEQTAAGTEQIASSANELSSGMTNYTNKSQEVLDIVKDLYERIKIFKLGSKEVAQESQNRVLMDN</sequence>
<comment type="similarity">
    <text evidence="2">Belongs to the methyl-accepting chemotaxis (MCP) protein family.</text>
</comment>
<dbReference type="InterPro" id="IPR015943">
    <property type="entry name" value="WD40/YVTN_repeat-like_dom_sf"/>
</dbReference>
<gene>
    <name evidence="8" type="ORF">N7U62_04580</name>
</gene>
<name>A0ABT3CQW9_9BACT</name>
<organism evidence="8 9">
    <name type="scientific">Reichenbachiella ulvae</name>
    <dbReference type="NCBI Taxonomy" id="2980104"/>
    <lineage>
        <taxon>Bacteria</taxon>
        <taxon>Pseudomonadati</taxon>
        <taxon>Bacteroidota</taxon>
        <taxon>Cytophagia</taxon>
        <taxon>Cytophagales</taxon>
        <taxon>Reichenbachiellaceae</taxon>
        <taxon>Reichenbachiella</taxon>
    </lineage>
</organism>
<dbReference type="Pfam" id="PF00015">
    <property type="entry name" value="MCPsignal"/>
    <property type="match status" value="1"/>
</dbReference>
<evidence type="ECO:0000256" key="2">
    <source>
        <dbReference type="ARBA" id="ARBA00029447"/>
    </source>
</evidence>
<dbReference type="InterPro" id="IPR013783">
    <property type="entry name" value="Ig-like_fold"/>
</dbReference>
<feature type="coiled-coil region" evidence="4">
    <location>
        <begin position="1002"/>
        <end position="1029"/>
    </location>
</feature>